<feature type="domain" description="RNase H type-1" evidence="1">
    <location>
        <begin position="73"/>
        <end position="202"/>
    </location>
</feature>
<dbReference type="GO" id="GO:0003676">
    <property type="term" value="F:nucleic acid binding"/>
    <property type="evidence" value="ECO:0007669"/>
    <property type="project" value="InterPro"/>
</dbReference>
<organism evidence="2 3">
    <name type="scientific">Trifolium pratense</name>
    <name type="common">Red clover</name>
    <dbReference type="NCBI Taxonomy" id="57577"/>
    <lineage>
        <taxon>Eukaryota</taxon>
        <taxon>Viridiplantae</taxon>
        <taxon>Streptophyta</taxon>
        <taxon>Embryophyta</taxon>
        <taxon>Tracheophyta</taxon>
        <taxon>Spermatophyta</taxon>
        <taxon>Magnoliopsida</taxon>
        <taxon>eudicotyledons</taxon>
        <taxon>Gunneridae</taxon>
        <taxon>Pentapetalae</taxon>
        <taxon>rosids</taxon>
        <taxon>fabids</taxon>
        <taxon>Fabales</taxon>
        <taxon>Fabaceae</taxon>
        <taxon>Papilionoideae</taxon>
        <taxon>50 kb inversion clade</taxon>
        <taxon>NPAAA clade</taxon>
        <taxon>Hologalegina</taxon>
        <taxon>IRL clade</taxon>
        <taxon>Trifolieae</taxon>
        <taxon>Trifolium</taxon>
    </lineage>
</organism>
<dbReference type="EMBL" id="ASHM01001559">
    <property type="protein sequence ID" value="PNY06884.1"/>
    <property type="molecule type" value="Genomic_DNA"/>
</dbReference>
<dbReference type="Pfam" id="PF13456">
    <property type="entry name" value="RVT_3"/>
    <property type="match status" value="1"/>
</dbReference>
<reference evidence="2 3" key="1">
    <citation type="journal article" date="2014" name="Am. J. Bot.">
        <title>Genome assembly and annotation for red clover (Trifolium pratense; Fabaceae).</title>
        <authorList>
            <person name="Istvanek J."/>
            <person name="Jaros M."/>
            <person name="Krenek A."/>
            <person name="Repkova J."/>
        </authorList>
    </citation>
    <scope>NUCLEOTIDE SEQUENCE [LARGE SCALE GENOMIC DNA]</scope>
    <source>
        <strain evidence="3">cv. Tatra</strain>
        <tissue evidence="2">Young leaves</tissue>
    </source>
</reference>
<dbReference type="Proteomes" id="UP000236291">
    <property type="component" value="Unassembled WGS sequence"/>
</dbReference>
<dbReference type="AlphaFoldDB" id="A0A2K3NV22"/>
<proteinExistence type="predicted"/>
<dbReference type="InterPro" id="IPR036397">
    <property type="entry name" value="RNaseH_sf"/>
</dbReference>
<reference evidence="2 3" key="2">
    <citation type="journal article" date="2017" name="Front. Plant Sci.">
        <title>Gene Classification and Mining of Molecular Markers Useful in Red Clover (Trifolium pratense) Breeding.</title>
        <authorList>
            <person name="Istvanek J."/>
            <person name="Dluhosova J."/>
            <person name="Dluhos P."/>
            <person name="Patkova L."/>
            <person name="Nedelnik J."/>
            <person name="Repkova J."/>
        </authorList>
    </citation>
    <scope>NUCLEOTIDE SEQUENCE [LARGE SCALE GENOMIC DNA]</scope>
    <source>
        <strain evidence="3">cv. Tatra</strain>
        <tissue evidence="2">Young leaves</tissue>
    </source>
</reference>
<evidence type="ECO:0000313" key="3">
    <source>
        <dbReference type="Proteomes" id="UP000236291"/>
    </source>
</evidence>
<dbReference type="ExpressionAtlas" id="A0A2K3NV22">
    <property type="expression patterns" value="baseline"/>
</dbReference>
<gene>
    <name evidence="2" type="ORF">L195_g003365</name>
</gene>
<dbReference type="SUPFAM" id="SSF53098">
    <property type="entry name" value="Ribonuclease H-like"/>
    <property type="match status" value="1"/>
</dbReference>
<sequence>MSRGNQGEKRRVKFRFSFSVFDFAFFSGDGYVPFPLDSGDLCFLRSCGGGGFVCLHYETTPSAMTVFACVDFSARSVTLEFDGASSGNPGRSGAGAVLRDGNQVQRFSQGLGTQTNNSAEYQGLILGLKEAANQGYDRVHVRGDSQLVCNQFEGSWKVNNQNLRGLCNEAQQLKSNFKSVTVEHVPRGHNTEADAQASRGKYLGAGQVEGDYYYK</sequence>
<comment type="caution">
    <text evidence="2">The sequence shown here is derived from an EMBL/GenBank/DDBJ whole genome shotgun (WGS) entry which is preliminary data.</text>
</comment>
<dbReference type="InterPro" id="IPR012337">
    <property type="entry name" value="RNaseH-like_sf"/>
</dbReference>
<dbReference type="FunFam" id="3.30.420.10:FF:000076">
    <property type="entry name" value="RBR-type E3 ubiquitin transferase"/>
    <property type="match status" value="1"/>
</dbReference>
<name>A0A2K3NV22_TRIPR</name>
<dbReference type="PANTHER" id="PTHR46387">
    <property type="entry name" value="POLYNUCLEOTIDYL TRANSFERASE, RIBONUCLEASE H-LIKE SUPERFAMILY PROTEIN"/>
    <property type="match status" value="1"/>
</dbReference>
<dbReference type="InterPro" id="IPR002156">
    <property type="entry name" value="RNaseH_domain"/>
</dbReference>
<dbReference type="CDD" id="cd09279">
    <property type="entry name" value="RNase_HI_like"/>
    <property type="match status" value="1"/>
</dbReference>
<protein>
    <submittedName>
        <fullName evidence="2">Ribonuclease HI-like protein</fullName>
    </submittedName>
</protein>
<dbReference type="Gene3D" id="3.30.420.10">
    <property type="entry name" value="Ribonuclease H-like superfamily/Ribonuclease H"/>
    <property type="match status" value="1"/>
</dbReference>
<dbReference type="PROSITE" id="PS50879">
    <property type="entry name" value="RNASE_H_1"/>
    <property type="match status" value="1"/>
</dbReference>
<dbReference type="PANTHER" id="PTHR46387:SF44">
    <property type="entry name" value="RNASE H DOMAIN-CONTAINING PROTEIN"/>
    <property type="match status" value="1"/>
</dbReference>
<evidence type="ECO:0000259" key="1">
    <source>
        <dbReference type="PROSITE" id="PS50879"/>
    </source>
</evidence>
<evidence type="ECO:0000313" key="2">
    <source>
        <dbReference type="EMBL" id="PNY06884.1"/>
    </source>
</evidence>
<dbReference type="STRING" id="57577.A0A2K3NV22"/>
<dbReference type="GO" id="GO:0004523">
    <property type="term" value="F:RNA-DNA hybrid ribonuclease activity"/>
    <property type="evidence" value="ECO:0007669"/>
    <property type="project" value="InterPro"/>
</dbReference>
<accession>A0A2K3NV22</accession>